<organism evidence="1">
    <name type="scientific">Chlamydomonas euryale</name>
    <dbReference type="NCBI Taxonomy" id="1486919"/>
    <lineage>
        <taxon>Eukaryota</taxon>
        <taxon>Viridiplantae</taxon>
        <taxon>Chlorophyta</taxon>
        <taxon>core chlorophytes</taxon>
        <taxon>Chlorophyceae</taxon>
        <taxon>CS clade</taxon>
        <taxon>Chlamydomonadales</taxon>
        <taxon>Chlamydomonadaceae</taxon>
        <taxon>Chlamydomonas</taxon>
    </lineage>
</organism>
<dbReference type="EMBL" id="HBEC01042402">
    <property type="protein sequence ID" value="CAD8308637.1"/>
    <property type="molecule type" value="Transcribed_RNA"/>
</dbReference>
<evidence type="ECO:0000313" key="1">
    <source>
        <dbReference type="EMBL" id="CAD8308637.1"/>
    </source>
</evidence>
<gene>
    <name evidence="1" type="ORF">CEUR00632_LOCUS19746</name>
</gene>
<dbReference type="AlphaFoldDB" id="A0A7R9Z7H1"/>
<reference evidence="1" key="1">
    <citation type="submission" date="2021-01" db="EMBL/GenBank/DDBJ databases">
        <authorList>
            <person name="Corre E."/>
            <person name="Pelletier E."/>
            <person name="Niang G."/>
            <person name="Scheremetjew M."/>
            <person name="Finn R."/>
            <person name="Kale V."/>
            <person name="Holt S."/>
            <person name="Cochrane G."/>
            <person name="Meng A."/>
            <person name="Brown T."/>
            <person name="Cohen L."/>
        </authorList>
    </citation>
    <scope>NUCLEOTIDE SEQUENCE</scope>
    <source>
        <strain evidence="1">CCMP219</strain>
    </source>
</reference>
<name>A0A7R9Z7H1_9CHLO</name>
<sequence>MTLMTRDAGGFQVELSGATALQALQLISQGDRVAITGRLVRPPGGAGLRIRASVLYAAVDATAAADAAGAAPRASRATRAPGELAPYKAALRERYEAGWTLQQIASERGGRASPGSIVVSLLEMFDSGALSSPHLLAAQLFASEDGAPSRSGGRLCCGEVSEFVGQHLAAAAAAGRVDVTLSGSPRLSPIRDALLVSGPSHAGLAERAAAQEVDAAAGGGVWLTFSQLRYVLATAQRHV</sequence>
<protein>
    <submittedName>
        <fullName evidence="1">Uncharacterized protein</fullName>
    </submittedName>
</protein>
<accession>A0A7R9Z7H1</accession>
<proteinExistence type="predicted"/>